<feature type="repeat" description="WD" evidence="3">
    <location>
        <begin position="1516"/>
        <end position="1557"/>
    </location>
</feature>
<dbReference type="InterPro" id="IPR020472">
    <property type="entry name" value="WD40_PAC1"/>
</dbReference>
<dbReference type="Gene3D" id="3.40.50.300">
    <property type="entry name" value="P-loop containing nucleotide triphosphate hydrolases"/>
    <property type="match status" value="1"/>
</dbReference>
<proteinExistence type="predicted"/>
<feature type="repeat" description="WD" evidence="3">
    <location>
        <begin position="1264"/>
        <end position="1305"/>
    </location>
</feature>
<evidence type="ECO:0000256" key="2">
    <source>
        <dbReference type="ARBA" id="ARBA00022737"/>
    </source>
</evidence>
<evidence type="ECO:0000313" key="6">
    <source>
        <dbReference type="Proteomes" id="UP000703661"/>
    </source>
</evidence>
<sequence>MFRNPFSSPSSGLALDDILELANAQLGSARNANVPAKALLLCNNAKAMIKDAENIAGKKKTKSQAVNSDIANAYQEHGKLLEGLGQYSEAQKSYSKAQKWGYIHASGQQGHSSQPTNIDGPIAAPSTIAHRGPVKDMTSAAVKDQISVTSKDTTQVRRAIYIREVASPVAKFELPEPNGRFTSTSQLAYCLSLMRASLTAKEGLVKAECDWLNPDEQERLQMMATDIIRAFVRDELKGLDVVAETVSLAAVLDQDNSRKLLGVFVNGIEQSVLLNTHLLKGLAYLLKNTPQGNVEADDLVKILELLSMRLKDTHQRSIQHIYQITEAISCLLDSMVDSQVEGIEREQLHEPLAHYLKGLQQSPDPCLLYQASYAYQALRYIPNDETFLKAMVRRTGKVVKGVSGIVSAVKALDLDGFIKGLDHIHAGMASAGEAITMANDAFQNASALVETTQGTLESLNEGLSFTRKSVWYPALRGLDALLREGRLAEFERLAREAPCQQDPAFQWGVCQRLGELAASATWDIDIRQCAVSFLEEMHTNDVQWGQQISVKQWILRILGSLAELPEGPIAVKAKTLLQELETDGDSRRRAIYQDYIKEDRSPRILATTMPSPQKHQLLDIVQNKPDVEGPLRQLKQERLRERGQDIYISPRAKLNRSAKEDFDLTSKVQEFLKSDKKVFLLLGDSGAGKSTFNRAIEVDLWDKYNKTDKRIPLFIHLPTIEKLERDLIAERLRRANFTENQIRELKLHREFILICDGYDESQQTRNLYMSNQLNQPGGWHAQMVISCRTEYTGFDYRDCFWPIDHGNRGNPQLFQEAILTPFDKSQIQAYIDQYVPRSKPLWTTMEYLKALKQIPNLLDLVTNPFLLKIAVDVLPKFVGAKNDFSQICITRVQLYDSFVQQWIERNKIRLGEIELNPRDKEALVELQGSGFNQHCIEYLKELATAIYDNQDGNPVIKYSDHRDQKTWKKTFFDNNDGKNLLREAIPLVHNTDQYSFTHRSILEYGLTLAVFEPSEHNEDAKPESNPPRRGSTCSILSFEEHALIEKPVVVIEQPLLDSPFGRRRLVDEPTISQFLVERAQQQPIFKEQLHASIERSKAEKMARVAAANAITVLVRAGVQFNGTDLRDIKIPGADLSYGMFDSAQLVGADLRKVNLHNIWLRNANLRGAQLTGVHFGELPFLQENTVVSSCAYSQDGRVFAAGLGDGCISLYRTSGWERLHTLTGHTDYVGCLAFSETGGQIASGSRDGDVRLWDVESGHCIHVLQGHEDDVNSVVFSPNGDHIASGGEDNTVRLWDVESGKSAYILQDLDDFVTRVMYSPSGGQIVFGGEDSTVRLWDPEAGDDVDTFQGYGSQLTSIAYLKNGDQIATGNEHEKVYLWNVKTGNIIHTLEGHGMFVSCVVFSSNGDQLASASFDQTVRLWDVESGDCIHTFQGHSQQVYCAAYSPNGGQVASGSGDKTIRLWSLNTGNFTHVAQGHTDWVGSVAYSPNCCQIASGSLDQTVRLWDVETGVCVRTLHGHGEWVSCVAYSPNGNQVASGSDEKTVRLWDVETGDCTNTLKGHSSGVTNVVYSPNGNQIASGSKDHAGHSNRVTSAMYSPHGGQIVTGSWDKTVRLWDAKTGQCIRILQGHDELVTSVVYSPSGELVASRSDDKTVRLWNVENSVCVHVLQGHNDVLGSLAFSPTEDQIATGSDDGTMRLWDVKTGRNLITVYGFNGAVNSIVWENASKGKYLVTASTDKSVRRWKVVKEQDEYTVRLCWGSSHDALTVYGASFTDVRGLDRANLTLLRQREASVDSFSPIS</sequence>
<dbReference type="CDD" id="cd00200">
    <property type="entry name" value="WD40"/>
    <property type="match status" value="2"/>
</dbReference>
<dbReference type="InterPro" id="IPR019775">
    <property type="entry name" value="WD40_repeat_CS"/>
</dbReference>
<protein>
    <recommendedName>
        <fullName evidence="4">Arm-like repeat domain-containing protein</fullName>
    </recommendedName>
</protein>
<dbReference type="EMBL" id="JAAAID010000643">
    <property type="protein sequence ID" value="KAG0015270.1"/>
    <property type="molecule type" value="Genomic_DNA"/>
</dbReference>
<dbReference type="Pfam" id="PF00400">
    <property type="entry name" value="WD40"/>
    <property type="match status" value="13"/>
</dbReference>
<feature type="repeat" description="WD" evidence="3">
    <location>
        <begin position="1558"/>
        <end position="1583"/>
    </location>
</feature>
<feature type="domain" description="Arm-like repeat" evidence="4">
    <location>
        <begin position="206"/>
        <end position="563"/>
    </location>
</feature>
<dbReference type="InterPro" id="IPR027417">
    <property type="entry name" value="P-loop_NTPase"/>
</dbReference>
<dbReference type="SUPFAM" id="SSF50978">
    <property type="entry name" value="WD40 repeat-like"/>
    <property type="match status" value="3"/>
</dbReference>
<dbReference type="PANTHER" id="PTHR19879:SF9">
    <property type="entry name" value="TRANSCRIPTION INITIATION FACTOR TFIID SUBUNIT 5"/>
    <property type="match status" value="1"/>
</dbReference>
<dbReference type="PROSITE" id="PS00675">
    <property type="entry name" value="SIGMA54_INTERACT_1"/>
    <property type="match status" value="1"/>
</dbReference>
<feature type="repeat" description="WD" evidence="3">
    <location>
        <begin position="1348"/>
        <end position="1389"/>
    </location>
</feature>
<gene>
    <name evidence="5" type="ORF">BGZ80_009949</name>
</gene>
<keyword evidence="2" id="KW-0677">Repeat</keyword>
<dbReference type="Gene3D" id="2.130.10.10">
    <property type="entry name" value="YVTN repeat-like/Quinoprotein amine dehydrogenase"/>
    <property type="match status" value="5"/>
</dbReference>
<feature type="repeat" description="WD" evidence="3">
    <location>
        <begin position="1432"/>
        <end position="1473"/>
    </location>
</feature>
<comment type="caution">
    <text evidence="5">The sequence shown here is derived from an EMBL/GenBank/DDBJ whole genome shotgun (WGS) entry which is preliminary data.</text>
</comment>
<feature type="repeat" description="WD" evidence="3">
    <location>
        <begin position="1306"/>
        <end position="1347"/>
    </location>
</feature>
<dbReference type="Pfam" id="PF23948">
    <property type="entry name" value="ARM_5"/>
    <property type="match status" value="1"/>
</dbReference>
<dbReference type="PROSITE" id="PS50294">
    <property type="entry name" value="WD_REPEATS_REGION"/>
    <property type="match status" value="12"/>
</dbReference>
<accession>A0A9P6MW34</accession>
<dbReference type="Proteomes" id="UP000703661">
    <property type="component" value="Unassembled WGS sequence"/>
</dbReference>
<feature type="repeat" description="WD" evidence="3">
    <location>
        <begin position="1390"/>
        <end position="1431"/>
    </location>
</feature>
<keyword evidence="1 3" id="KW-0853">WD repeat</keyword>
<dbReference type="InterPro" id="IPR015943">
    <property type="entry name" value="WD40/YVTN_repeat-like_dom_sf"/>
</dbReference>
<dbReference type="PRINTS" id="PR00320">
    <property type="entry name" value="GPROTEINBRPT"/>
</dbReference>
<dbReference type="Gene3D" id="2.160.20.80">
    <property type="entry name" value="E3 ubiquitin-protein ligase SopA"/>
    <property type="match status" value="1"/>
</dbReference>
<dbReference type="PANTHER" id="PTHR19879">
    <property type="entry name" value="TRANSCRIPTION INITIATION FACTOR TFIID"/>
    <property type="match status" value="1"/>
</dbReference>
<dbReference type="InterPro" id="IPR036322">
    <property type="entry name" value="WD40_repeat_dom_sf"/>
</dbReference>
<feature type="repeat" description="WD" evidence="3">
    <location>
        <begin position="1668"/>
        <end position="1709"/>
    </location>
</feature>
<dbReference type="InterPro" id="IPR001646">
    <property type="entry name" value="5peptide_repeat"/>
</dbReference>
<feature type="repeat" description="WD" evidence="3">
    <location>
        <begin position="1222"/>
        <end position="1263"/>
    </location>
</feature>
<dbReference type="PROSITE" id="PS00678">
    <property type="entry name" value="WD_REPEATS_1"/>
    <property type="match status" value="6"/>
</dbReference>
<feature type="repeat" description="WD" evidence="3">
    <location>
        <begin position="1584"/>
        <end position="1625"/>
    </location>
</feature>
<reference evidence="5" key="1">
    <citation type="journal article" date="2020" name="Fungal Divers.">
        <title>Resolving the Mortierellaceae phylogeny through synthesis of multi-gene phylogenetics and phylogenomics.</title>
        <authorList>
            <person name="Vandepol N."/>
            <person name="Liber J."/>
            <person name="Desiro A."/>
            <person name="Na H."/>
            <person name="Kennedy M."/>
            <person name="Barry K."/>
            <person name="Grigoriev I.V."/>
            <person name="Miller A.N."/>
            <person name="O'Donnell K."/>
            <person name="Stajich J.E."/>
            <person name="Bonito G."/>
        </authorList>
    </citation>
    <scope>NUCLEOTIDE SEQUENCE</scope>
    <source>
        <strain evidence="5">NRRL 2769</strain>
    </source>
</reference>
<dbReference type="SMART" id="SM00320">
    <property type="entry name" value="WD40"/>
    <property type="match status" value="14"/>
</dbReference>
<organism evidence="5 6">
    <name type="scientific">Entomortierella chlamydospora</name>
    <dbReference type="NCBI Taxonomy" id="101097"/>
    <lineage>
        <taxon>Eukaryota</taxon>
        <taxon>Fungi</taxon>
        <taxon>Fungi incertae sedis</taxon>
        <taxon>Mucoromycota</taxon>
        <taxon>Mortierellomycotina</taxon>
        <taxon>Mortierellomycetes</taxon>
        <taxon>Mortierellales</taxon>
        <taxon>Mortierellaceae</taxon>
        <taxon>Entomortierella</taxon>
    </lineage>
</organism>
<evidence type="ECO:0000313" key="5">
    <source>
        <dbReference type="EMBL" id="KAG0015270.1"/>
    </source>
</evidence>
<evidence type="ECO:0000256" key="1">
    <source>
        <dbReference type="ARBA" id="ARBA00022574"/>
    </source>
</evidence>
<feature type="repeat" description="WD" evidence="3">
    <location>
        <begin position="1626"/>
        <end position="1667"/>
    </location>
</feature>
<feature type="repeat" description="WD" evidence="3">
    <location>
        <begin position="1710"/>
        <end position="1753"/>
    </location>
</feature>
<dbReference type="InterPro" id="IPR056251">
    <property type="entry name" value="Arm_rpt_dom"/>
</dbReference>
<dbReference type="InterPro" id="IPR025662">
    <property type="entry name" value="Sigma_54_int_dom_ATP-bd_1"/>
</dbReference>
<feature type="repeat" description="WD" evidence="3">
    <location>
        <begin position="1474"/>
        <end position="1515"/>
    </location>
</feature>
<evidence type="ECO:0000256" key="3">
    <source>
        <dbReference type="PROSITE-ProRule" id="PRU00221"/>
    </source>
</evidence>
<keyword evidence="6" id="KW-1185">Reference proteome</keyword>
<name>A0A9P6MW34_9FUNG</name>
<evidence type="ECO:0000259" key="4">
    <source>
        <dbReference type="Pfam" id="PF23948"/>
    </source>
</evidence>
<dbReference type="SUPFAM" id="SSF141571">
    <property type="entry name" value="Pentapeptide repeat-like"/>
    <property type="match status" value="1"/>
</dbReference>
<dbReference type="InterPro" id="IPR001680">
    <property type="entry name" value="WD40_rpt"/>
</dbReference>
<dbReference type="PROSITE" id="PS50082">
    <property type="entry name" value="WD_REPEATS_2"/>
    <property type="match status" value="13"/>
</dbReference>
<dbReference type="Pfam" id="PF00805">
    <property type="entry name" value="Pentapeptide"/>
    <property type="match status" value="1"/>
</dbReference>